<accession>S7XF88</accession>
<dbReference type="Proteomes" id="UP000014978">
    <property type="component" value="Unassembled WGS sequence"/>
</dbReference>
<dbReference type="GO" id="GO:0005829">
    <property type="term" value="C:cytosol"/>
    <property type="evidence" value="ECO:0007669"/>
    <property type="project" value="TreeGrafter"/>
</dbReference>
<dbReference type="EMBL" id="ATCN01001343">
    <property type="protein sequence ID" value="EPR77699.1"/>
    <property type="molecule type" value="Genomic_DNA"/>
</dbReference>
<gene>
    <name evidence="5" type="ORF">SLOPH_414</name>
</gene>
<keyword evidence="2" id="KW-0808">Transferase</keyword>
<dbReference type="PANTHER" id="PTHR23117:SF13">
    <property type="entry name" value="GUANYLATE KINASE"/>
    <property type="match status" value="1"/>
</dbReference>
<dbReference type="STRING" id="1358809.S7XF88"/>
<dbReference type="SUPFAM" id="SSF52540">
    <property type="entry name" value="P-loop containing nucleoside triphosphate hydrolases"/>
    <property type="match status" value="1"/>
</dbReference>
<comment type="similarity">
    <text evidence="1">Belongs to the guanylate kinase family.</text>
</comment>
<evidence type="ECO:0000256" key="3">
    <source>
        <dbReference type="ARBA" id="ARBA00022777"/>
    </source>
</evidence>
<dbReference type="Pfam" id="PF00625">
    <property type="entry name" value="Guanylate_kin"/>
    <property type="match status" value="1"/>
</dbReference>
<sequence>MVNVFVAGPSGSGKTTIIMLLIKKYNLERVITNTTRQPRYNEVDGVDYTFLTKEYFKENQEKFFEIEEYNGNFYGTMVEQVIEKEGDSTNKIISLGKRGIESLKEKKVPGIYIFIYMDKDVLRDRLVKRLNKESLTEEEISSIEDRLSSYDIEYNYAMEGQYDFLIRNDNLEKAVEEVERIFDGKITKRE</sequence>
<evidence type="ECO:0000256" key="1">
    <source>
        <dbReference type="ARBA" id="ARBA00005790"/>
    </source>
</evidence>
<reference evidence="6" key="1">
    <citation type="journal article" date="2013" name="PLoS Genet.">
        <title>The genome of Spraguea lophii and the basis of host-microsporidian interactions.</title>
        <authorList>
            <person name="Campbell S.E."/>
            <person name="Williams T.A."/>
            <person name="Yousuf A."/>
            <person name="Soanes D.M."/>
            <person name="Paszkiewicz K.H."/>
            <person name="Williams B.A.P."/>
        </authorList>
    </citation>
    <scope>NUCLEOTIDE SEQUENCE [LARGE SCALE GENOMIC DNA]</scope>
    <source>
        <strain evidence="6">42_110</strain>
    </source>
</reference>
<evidence type="ECO:0000313" key="6">
    <source>
        <dbReference type="Proteomes" id="UP000014978"/>
    </source>
</evidence>
<dbReference type="SMART" id="SM00072">
    <property type="entry name" value="GuKc"/>
    <property type="match status" value="1"/>
</dbReference>
<dbReference type="InterPro" id="IPR020590">
    <property type="entry name" value="Guanylate_kinase_CS"/>
</dbReference>
<comment type="caution">
    <text evidence="5">The sequence shown here is derived from an EMBL/GenBank/DDBJ whole genome shotgun (WGS) entry which is preliminary data.</text>
</comment>
<protein>
    <submittedName>
        <fullName evidence="5">Guanylate kinase</fullName>
    </submittedName>
</protein>
<dbReference type="OrthoDB" id="6334211at2759"/>
<dbReference type="OMA" id="NFITHEV"/>
<evidence type="ECO:0000256" key="2">
    <source>
        <dbReference type="ARBA" id="ARBA00022679"/>
    </source>
</evidence>
<keyword evidence="3 5" id="KW-0418">Kinase</keyword>
<name>S7XF88_SPRLO</name>
<dbReference type="VEuPathDB" id="MicrosporidiaDB:SLOPH_414"/>
<dbReference type="InterPro" id="IPR027417">
    <property type="entry name" value="P-loop_NTPase"/>
</dbReference>
<feature type="domain" description="Guanylate kinase-like" evidence="4">
    <location>
        <begin position="1"/>
        <end position="183"/>
    </location>
</feature>
<dbReference type="FunCoup" id="S7XF88">
    <property type="interactions" value="130"/>
</dbReference>
<dbReference type="PROSITE" id="PS00856">
    <property type="entry name" value="GUANYLATE_KINASE_1"/>
    <property type="match status" value="1"/>
</dbReference>
<keyword evidence="6" id="KW-1185">Reference proteome</keyword>
<dbReference type="HOGENOM" id="CLU_001715_1_2_1"/>
<dbReference type="InterPro" id="IPR008144">
    <property type="entry name" value="Guanylate_kin-like_dom"/>
</dbReference>
<dbReference type="GO" id="GO:0004385">
    <property type="term" value="F:GMP kinase activity"/>
    <property type="evidence" value="ECO:0007669"/>
    <property type="project" value="TreeGrafter"/>
</dbReference>
<dbReference type="AlphaFoldDB" id="S7XF88"/>
<organism evidence="5 6">
    <name type="scientific">Spraguea lophii (strain 42_110)</name>
    <name type="common">Microsporidian parasite</name>
    <dbReference type="NCBI Taxonomy" id="1358809"/>
    <lineage>
        <taxon>Eukaryota</taxon>
        <taxon>Fungi</taxon>
        <taxon>Fungi incertae sedis</taxon>
        <taxon>Microsporidia</taxon>
        <taxon>Spragueidae</taxon>
        <taxon>Spraguea</taxon>
    </lineage>
</organism>
<dbReference type="PROSITE" id="PS50052">
    <property type="entry name" value="GUANYLATE_KINASE_2"/>
    <property type="match status" value="1"/>
</dbReference>
<dbReference type="PANTHER" id="PTHR23117">
    <property type="entry name" value="GUANYLATE KINASE-RELATED"/>
    <property type="match status" value="1"/>
</dbReference>
<dbReference type="Gene3D" id="3.40.50.300">
    <property type="entry name" value="P-loop containing nucleotide triphosphate hydrolases"/>
    <property type="match status" value="1"/>
</dbReference>
<evidence type="ECO:0000313" key="5">
    <source>
        <dbReference type="EMBL" id="EPR77699.1"/>
    </source>
</evidence>
<evidence type="ECO:0000259" key="4">
    <source>
        <dbReference type="PROSITE" id="PS50052"/>
    </source>
</evidence>
<dbReference type="InParanoid" id="S7XF88"/>
<proteinExistence type="inferred from homology"/>
<dbReference type="InterPro" id="IPR008145">
    <property type="entry name" value="GK/Ca_channel_bsu"/>
</dbReference>